<evidence type="ECO:0000256" key="1">
    <source>
        <dbReference type="SAM" id="SignalP"/>
    </source>
</evidence>
<keyword evidence="1" id="KW-0732">Signal</keyword>
<dbReference type="OrthoDB" id="10531453at2759"/>
<dbReference type="Proteomes" id="UP000518266">
    <property type="component" value="Unassembled WGS sequence"/>
</dbReference>
<dbReference type="EMBL" id="JAAKFY010000025">
    <property type="protein sequence ID" value="KAF3834929.1"/>
    <property type="molecule type" value="Genomic_DNA"/>
</dbReference>
<organism evidence="2 3">
    <name type="scientific">Dissostichus mawsoni</name>
    <name type="common">Antarctic cod</name>
    <dbReference type="NCBI Taxonomy" id="36200"/>
    <lineage>
        <taxon>Eukaryota</taxon>
        <taxon>Metazoa</taxon>
        <taxon>Chordata</taxon>
        <taxon>Craniata</taxon>
        <taxon>Vertebrata</taxon>
        <taxon>Euteleostomi</taxon>
        <taxon>Actinopterygii</taxon>
        <taxon>Neopterygii</taxon>
        <taxon>Teleostei</taxon>
        <taxon>Neoteleostei</taxon>
        <taxon>Acanthomorphata</taxon>
        <taxon>Eupercaria</taxon>
        <taxon>Perciformes</taxon>
        <taxon>Notothenioidei</taxon>
        <taxon>Nototheniidae</taxon>
        <taxon>Dissostichus</taxon>
    </lineage>
</organism>
<name>A0A7J5XDY6_DISMA</name>
<accession>A0A7J5XDY6</accession>
<feature type="signal peptide" evidence="1">
    <location>
        <begin position="1"/>
        <end position="37"/>
    </location>
</feature>
<dbReference type="AlphaFoldDB" id="A0A7J5XDY6"/>
<sequence length="77" mass="8432">MGWRPYVDFTENMEQLPGVSSVKSLVVVFCCIHLSLALQCLNDKEPCVNNATCLTFKNGTEYCSTATIRTPVTLASA</sequence>
<proteinExistence type="predicted"/>
<keyword evidence="3" id="KW-1185">Reference proteome</keyword>
<gene>
    <name evidence="2" type="ORF">F7725_027487</name>
</gene>
<evidence type="ECO:0000313" key="2">
    <source>
        <dbReference type="EMBL" id="KAF3834929.1"/>
    </source>
</evidence>
<feature type="chain" id="PRO_5029667519" evidence="1">
    <location>
        <begin position="38"/>
        <end position="77"/>
    </location>
</feature>
<protein>
    <submittedName>
        <fullName evidence="2">Uncharacterized protein</fullName>
    </submittedName>
</protein>
<reference evidence="2 3" key="1">
    <citation type="submission" date="2020-03" db="EMBL/GenBank/DDBJ databases">
        <title>Dissostichus mawsoni Genome sequencing and assembly.</title>
        <authorList>
            <person name="Park H."/>
        </authorList>
    </citation>
    <scope>NUCLEOTIDE SEQUENCE [LARGE SCALE GENOMIC DNA]</scope>
    <source>
        <strain evidence="2">DM0001</strain>
        <tissue evidence="2">Muscle</tissue>
    </source>
</reference>
<comment type="caution">
    <text evidence="2">The sequence shown here is derived from an EMBL/GenBank/DDBJ whole genome shotgun (WGS) entry which is preliminary data.</text>
</comment>
<evidence type="ECO:0000313" key="3">
    <source>
        <dbReference type="Proteomes" id="UP000518266"/>
    </source>
</evidence>